<accession>A0A2I0K6U4</accession>
<reference evidence="6 7" key="1">
    <citation type="submission" date="2017-11" db="EMBL/GenBank/DDBJ databases">
        <title>De-novo sequencing of pomegranate (Punica granatum L.) genome.</title>
        <authorList>
            <person name="Akparov Z."/>
            <person name="Amiraslanov A."/>
            <person name="Hajiyeva S."/>
            <person name="Abbasov M."/>
            <person name="Kaur K."/>
            <person name="Hamwieh A."/>
            <person name="Solovyev V."/>
            <person name="Salamov A."/>
            <person name="Braich B."/>
            <person name="Kosarev P."/>
            <person name="Mahmoud A."/>
            <person name="Hajiyev E."/>
            <person name="Babayeva S."/>
            <person name="Izzatullayeva V."/>
            <person name="Mammadov A."/>
            <person name="Mammadov A."/>
            <person name="Sharifova S."/>
            <person name="Ojaghi J."/>
            <person name="Eynullazada K."/>
            <person name="Bayramov B."/>
            <person name="Abdulazimova A."/>
            <person name="Shahmuradov I."/>
        </authorList>
    </citation>
    <scope>NUCLEOTIDE SEQUENCE [LARGE SCALE GENOMIC DNA]</scope>
    <source>
        <strain evidence="7">cv. AG2017</strain>
        <tissue evidence="6">Leaf</tissue>
    </source>
</reference>
<keyword evidence="3 4" id="KW-0408">Iron</keyword>
<dbReference type="STRING" id="22663.A0A2I0K6U4"/>
<organism evidence="6 7">
    <name type="scientific">Punica granatum</name>
    <name type="common">Pomegranate</name>
    <dbReference type="NCBI Taxonomy" id="22663"/>
    <lineage>
        <taxon>Eukaryota</taxon>
        <taxon>Viridiplantae</taxon>
        <taxon>Streptophyta</taxon>
        <taxon>Embryophyta</taxon>
        <taxon>Tracheophyta</taxon>
        <taxon>Spermatophyta</taxon>
        <taxon>Magnoliopsida</taxon>
        <taxon>eudicotyledons</taxon>
        <taxon>Gunneridae</taxon>
        <taxon>Pentapetalae</taxon>
        <taxon>rosids</taxon>
        <taxon>malvids</taxon>
        <taxon>Myrtales</taxon>
        <taxon>Lythraceae</taxon>
        <taxon>Punica</taxon>
    </lineage>
</organism>
<feature type="domain" description="Fe2OG dioxygenase" evidence="5">
    <location>
        <begin position="170"/>
        <end position="271"/>
    </location>
</feature>
<dbReference type="GO" id="GO:0046872">
    <property type="term" value="F:metal ion binding"/>
    <property type="evidence" value="ECO:0007669"/>
    <property type="project" value="UniProtKB-KW"/>
</dbReference>
<dbReference type="InterPro" id="IPR027443">
    <property type="entry name" value="IPNS-like_sf"/>
</dbReference>
<dbReference type="InterPro" id="IPR050295">
    <property type="entry name" value="Plant_2OG-oxidoreductases"/>
</dbReference>
<dbReference type="InterPro" id="IPR005123">
    <property type="entry name" value="Oxoglu/Fe-dep_dioxygenase_dom"/>
</dbReference>
<dbReference type="Pfam" id="PF14226">
    <property type="entry name" value="DIOX_N"/>
    <property type="match status" value="1"/>
</dbReference>
<evidence type="ECO:0000259" key="5">
    <source>
        <dbReference type="PROSITE" id="PS51471"/>
    </source>
</evidence>
<dbReference type="InterPro" id="IPR044861">
    <property type="entry name" value="IPNS-like_FE2OG_OXY"/>
</dbReference>
<evidence type="ECO:0000256" key="4">
    <source>
        <dbReference type="RuleBase" id="RU003682"/>
    </source>
</evidence>
<dbReference type="SUPFAM" id="SSF51197">
    <property type="entry name" value="Clavaminate synthase-like"/>
    <property type="match status" value="1"/>
</dbReference>
<evidence type="ECO:0000256" key="1">
    <source>
        <dbReference type="ARBA" id="ARBA00008056"/>
    </source>
</evidence>
<dbReference type="InterPro" id="IPR026992">
    <property type="entry name" value="DIOX_N"/>
</dbReference>
<evidence type="ECO:0000256" key="2">
    <source>
        <dbReference type="ARBA" id="ARBA00022723"/>
    </source>
</evidence>
<evidence type="ECO:0000313" key="7">
    <source>
        <dbReference type="Proteomes" id="UP000233551"/>
    </source>
</evidence>
<evidence type="ECO:0000313" key="6">
    <source>
        <dbReference type="EMBL" id="PKI63833.1"/>
    </source>
</evidence>
<gene>
    <name evidence="6" type="ORF">CRG98_015817</name>
</gene>
<keyword evidence="7" id="KW-1185">Reference proteome</keyword>
<keyword evidence="4" id="KW-0560">Oxidoreductase</keyword>
<dbReference type="Gene3D" id="2.60.120.330">
    <property type="entry name" value="B-lactam Antibiotic, Isopenicillin N Synthase, Chain"/>
    <property type="match status" value="1"/>
</dbReference>
<proteinExistence type="inferred from homology"/>
<dbReference type="AlphaFoldDB" id="A0A2I0K6U4"/>
<dbReference type="PROSITE" id="PS51471">
    <property type="entry name" value="FE2OG_OXY"/>
    <property type="match status" value="1"/>
</dbReference>
<dbReference type="EMBL" id="PGOL01000868">
    <property type="protein sequence ID" value="PKI63833.1"/>
    <property type="molecule type" value="Genomic_DNA"/>
</dbReference>
<sequence>MATLKVSNIDTLEEKPVVGQAIPSNEAGEDQEPIPVIDFSLLTSGTPDQRLAVIGHGIDKDLMNDILDCCREFFDLEEEEKSEYKGKHMLDPISYGASTDDPATAVLFRRNYLKVMVHPEFHSPSKPARFSKVLAEYSKAIRGVVRELLGGILESLGLESSYMDRAFNLESGQMLSVANQYPPCPQHELAMGLPPHTDPALLTVLIQNGTDGLQVQHKGKWLNASIVPGDLFVNINDQLEIFTNGKYKSVIHRAIVNNRKTRLSIAMANGPSLDTIINPAPELLCSVSQPAAYAGMKYKDYLEIRECIRLVKRKRV</sequence>
<protein>
    <recommendedName>
        <fullName evidence="5">Fe2OG dioxygenase domain-containing protein</fullName>
    </recommendedName>
</protein>
<dbReference type="PANTHER" id="PTHR47991">
    <property type="entry name" value="OXOGLUTARATE/IRON-DEPENDENT DIOXYGENASE"/>
    <property type="match status" value="1"/>
</dbReference>
<comment type="similarity">
    <text evidence="1 4">Belongs to the iron/ascorbate-dependent oxidoreductase family.</text>
</comment>
<comment type="caution">
    <text evidence="6">The sequence shown here is derived from an EMBL/GenBank/DDBJ whole genome shotgun (WGS) entry which is preliminary data.</text>
</comment>
<keyword evidence="2 4" id="KW-0479">Metal-binding</keyword>
<name>A0A2I0K6U4_PUNGR</name>
<dbReference type="GO" id="GO:0016491">
    <property type="term" value="F:oxidoreductase activity"/>
    <property type="evidence" value="ECO:0007669"/>
    <property type="project" value="UniProtKB-KW"/>
</dbReference>
<dbReference type="Proteomes" id="UP000233551">
    <property type="component" value="Unassembled WGS sequence"/>
</dbReference>
<evidence type="ECO:0000256" key="3">
    <source>
        <dbReference type="ARBA" id="ARBA00023004"/>
    </source>
</evidence>
<dbReference type="Pfam" id="PF03171">
    <property type="entry name" value="2OG-FeII_Oxy"/>
    <property type="match status" value="1"/>
</dbReference>